<evidence type="ECO:0000313" key="2">
    <source>
        <dbReference type="Proteomes" id="UP001138997"/>
    </source>
</evidence>
<gene>
    <name evidence="1" type="ORF">LR394_07810</name>
</gene>
<evidence type="ECO:0000313" key="1">
    <source>
        <dbReference type="EMBL" id="MCD5310795.1"/>
    </source>
</evidence>
<proteinExistence type="predicted"/>
<accession>A0A9X1STQ1</accession>
<reference evidence="1" key="1">
    <citation type="submission" date="2021-11" db="EMBL/GenBank/DDBJ databases">
        <title>Streptomyces corallinus and Kineosporia corallina sp. nov., two new coral-derived marine actinobacteria.</title>
        <authorList>
            <person name="Buangrab K."/>
            <person name="Sutthacheep M."/>
            <person name="Yeemin T."/>
            <person name="Harunari E."/>
            <person name="Igarashi Y."/>
            <person name="Sripreechasak P."/>
            <person name="Kanchanasin P."/>
            <person name="Tanasupawat S."/>
            <person name="Phongsopitanun W."/>
        </authorList>
    </citation>
    <scope>NUCLEOTIDE SEQUENCE</scope>
    <source>
        <strain evidence="1">JCM 31032</strain>
    </source>
</reference>
<protein>
    <submittedName>
        <fullName evidence="1">Uncharacterized protein</fullName>
    </submittedName>
</protein>
<comment type="caution">
    <text evidence="1">The sequence shown here is derived from an EMBL/GenBank/DDBJ whole genome shotgun (WGS) entry which is preliminary data.</text>
</comment>
<organism evidence="1 2">
    <name type="scientific">Kineosporia babensis</name>
    <dbReference type="NCBI Taxonomy" id="499548"/>
    <lineage>
        <taxon>Bacteria</taxon>
        <taxon>Bacillati</taxon>
        <taxon>Actinomycetota</taxon>
        <taxon>Actinomycetes</taxon>
        <taxon>Kineosporiales</taxon>
        <taxon>Kineosporiaceae</taxon>
        <taxon>Kineosporia</taxon>
    </lineage>
</organism>
<sequence length="146" mass="15393">MTTGITFDAEGVVLSWARSLPGLIGKGRPLVGVHLSEVRSPQMGAMATLRVSNADVDQDGLGHSAPITFEVRANGGQDGARREAQQGARALAVEVRKLTGQPVIVQTHEGSVKIRCAHTVQGPLFSGQIGGETAYRMSAVFVMQDV</sequence>
<dbReference type="Proteomes" id="UP001138997">
    <property type="component" value="Unassembled WGS sequence"/>
</dbReference>
<dbReference type="RefSeq" id="WP_231439971.1">
    <property type="nucleotide sequence ID" value="NZ_JAJOMB010000003.1"/>
</dbReference>
<name>A0A9X1STQ1_9ACTN</name>
<dbReference type="EMBL" id="JAJOMB010000003">
    <property type="protein sequence ID" value="MCD5310795.1"/>
    <property type="molecule type" value="Genomic_DNA"/>
</dbReference>
<dbReference type="AlphaFoldDB" id="A0A9X1STQ1"/>
<keyword evidence="2" id="KW-1185">Reference proteome</keyword>